<dbReference type="Pfam" id="PF06097">
    <property type="entry name" value="DUF945"/>
    <property type="match status" value="1"/>
</dbReference>
<protein>
    <submittedName>
        <fullName evidence="1">YdgA family protein</fullName>
    </submittedName>
</protein>
<dbReference type="InterPro" id="IPR010352">
    <property type="entry name" value="DUF945"/>
</dbReference>
<evidence type="ECO:0000313" key="2">
    <source>
        <dbReference type="Proteomes" id="UP000722165"/>
    </source>
</evidence>
<dbReference type="EMBL" id="JAHSPR010000008">
    <property type="protein sequence ID" value="MBV4397810.1"/>
    <property type="molecule type" value="Genomic_DNA"/>
</dbReference>
<comment type="caution">
    <text evidence="1">The sequence shown here is derived from an EMBL/GenBank/DDBJ whole genome shotgun (WGS) entry which is preliminary data.</text>
</comment>
<sequence>MKTTNIVIGALVAAGVVWGGSTWYVGQQAKGEIDKSISNLNEFLAHTSPYLSLSEVSYEKGFLSSTGIYKLNIDVPDLPQELSNITFLNQVFHGPLPLIQEGRFTPALAISKTTLINNDNTKILFDAANGQEPFTSSSVLSFAKEIANTIETAPLKFDDQDVEIMVEPIQAITHTNLDYAFFNTEAMGGAMKATGKSTSSLSTDGFKLSNKTTRTAHKNYIGDTSLTFGKFNITSSDQSIAIDSVDVNASTTESSAGLLNGDITYSVNNINVNKIDFGTTALKMTVNNLDMKALNEFSRATASLDLSSASFEEEELADHFETLFVKLADDKFEFHIDPFRIKATTGEASLNFGVAFNGEKASAESRESPELFAAESLRKANLSFSIDDNLIKEYGSGIIQISEGTDKAEADAQAQILAAMANLVAEQSGMAIYKDGKTTSSVTYDADQPEDSQIDFNGKKMGLNEFAMRASSLLGLAGTSAAPALLNEEELFQALENETETETETEPAE</sequence>
<name>A0ABS6NQB3_9BURK</name>
<dbReference type="RefSeq" id="WP_217735343.1">
    <property type="nucleotide sequence ID" value="NZ_JAHSPR010000008.1"/>
</dbReference>
<keyword evidence="2" id="KW-1185">Reference proteome</keyword>
<accession>A0ABS6NQB3</accession>
<gene>
    <name evidence="1" type="ORF">KU392_11185</name>
</gene>
<dbReference type="Proteomes" id="UP000722165">
    <property type="component" value="Unassembled WGS sequence"/>
</dbReference>
<evidence type="ECO:0000313" key="1">
    <source>
        <dbReference type="EMBL" id="MBV4397810.1"/>
    </source>
</evidence>
<reference evidence="1 2" key="1">
    <citation type="submission" date="2021-06" db="EMBL/GenBank/DDBJ databases">
        <authorList>
            <person name="Lu T."/>
            <person name="Wang Q."/>
            <person name="Han X."/>
        </authorList>
    </citation>
    <scope>NUCLEOTIDE SEQUENCE [LARGE SCALE GENOMIC DNA]</scope>
    <source>
        <strain evidence="1 2">LAM0050</strain>
    </source>
</reference>
<organism evidence="1 2">
    <name type="scientific">Advenella alkanexedens</name>
    <dbReference type="NCBI Taxonomy" id="1481665"/>
    <lineage>
        <taxon>Bacteria</taxon>
        <taxon>Pseudomonadati</taxon>
        <taxon>Pseudomonadota</taxon>
        <taxon>Betaproteobacteria</taxon>
        <taxon>Burkholderiales</taxon>
        <taxon>Alcaligenaceae</taxon>
    </lineage>
</organism>
<proteinExistence type="predicted"/>